<name>A0A4C1YUZ4_EUMVA</name>
<evidence type="ECO:0000313" key="1">
    <source>
        <dbReference type="EMBL" id="GBP79968.1"/>
    </source>
</evidence>
<keyword evidence="2" id="KW-1185">Reference proteome</keyword>
<accession>A0A4C1YUZ4</accession>
<protein>
    <submittedName>
        <fullName evidence="1">Uncharacterized protein</fullName>
    </submittedName>
</protein>
<dbReference type="AlphaFoldDB" id="A0A4C1YUZ4"/>
<sequence length="133" mass="14978">MVTGYSNVKRRVKFNIDPGSRSRARTRSIHNKGNWHLHVCFSMKEYGFLLDGNWSEGRIGLYIESEIENGIKSGYTAGNVIRKLNTFYVDADGAADENYFDIKSNKISVVRTKDSKFPCNTGHPDSNTVPRAA</sequence>
<comment type="caution">
    <text evidence="1">The sequence shown here is derived from an EMBL/GenBank/DDBJ whole genome shotgun (WGS) entry which is preliminary data.</text>
</comment>
<dbReference type="EMBL" id="BGZK01001440">
    <property type="protein sequence ID" value="GBP79968.1"/>
    <property type="molecule type" value="Genomic_DNA"/>
</dbReference>
<organism evidence="1 2">
    <name type="scientific">Eumeta variegata</name>
    <name type="common">Bagworm moth</name>
    <name type="synonym">Eumeta japonica</name>
    <dbReference type="NCBI Taxonomy" id="151549"/>
    <lineage>
        <taxon>Eukaryota</taxon>
        <taxon>Metazoa</taxon>
        <taxon>Ecdysozoa</taxon>
        <taxon>Arthropoda</taxon>
        <taxon>Hexapoda</taxon>
        <taxon>Insecta</taxon>
        <taxon>Pterygota</taxon>
        <taxon>Neoptera</taxon>
        <taxon>Endopterygota</taxon>
        <taxon>Lepidoptera</taxon>
        <taxon>Glossata</taxon>
        <taxon>Ditrysia</taxon>
        <taxon>Tineoidea</taxon>
        <taxon>Psychidae</taxon>
        <taxon>Oiketicinae</taxon>
        <taxon>Eumeta</taxon>
    </lineage>
</organism>
<evidence type="ECO:0000313" key="2">
    <source>
        <dbReference type="Proteomes" id="UP000299102"/>
    </source>
</evidence>
<proteinExistence type="predicted"/>
<dbReference type="Proteomes" id="UP000299102">
    <property type="component" value="Unassembled WGS sequence"/>
</dbReference>
<reference evidence="1 2" key="1">
    <citation type="journal article" date="2019" name="Commun. Biol.">
        <title>The bagworm genome reveals a unique fibroin gene that provides high tensile strength.</title>
        <authorList>
            <person name="Kono N."/>
            <person name="Nakamura H."/>
            <person name="Ohtoshi R."/>
            <person name="Tomita M."/>
            <person name="Numata K."/>
            <person name="Arakawa K."/>
        </authorList>
    </citation>
    <scope>NUCLEOTIDE SEQUENCE [LARGE SCALE GENOMIC DNA]</scope>
</reference>
<gene>
    <name evidence="1" type="ORF">EVAR_52966_1</name>
</gene>